<evidence type="ECO:0000313" key="2">
    <source>
        <dbReference type="Proteomes" id="UP000007161"/>
    </source>
</evidence>
<accession>H2J4V9</accession>
<dbReference type="EMBL" id="CP003257">
    <property type="protein sequence ID" value="AEX84894.1"/>
    <property type="molecule type" value="Genomic_DNA"/>
</dbReference>
<sequence length="39" mass="4913">MLKRKKHFLKEKKTRSYYEGFDSMTELKDVLLEMKRYQL</sequence>
<organism evidence="1 2">
    <name type="scientific">Marinitoga piezophila (strain DSM 14283 / JCM 11233 / KA3)</name>
    <dbReference type="NCBI Taxonomy" id="443254"/>
    <lineage>
        <taxon>Bacteria</taxon>
        <taxon>Thermotogati</taxon>
        <taxon>Thermotogota</taxon>
        <taxon>Thermotogae</taxon>
        <taxon>Petrotogales</taxon>
        <taxon>Petrotogaceae</taxon>
        <taxon>Marinitoga</taxon>
    </lineage>
</organism>
<dbReference type="KEGG" id="mpz:Marpi_0451"/>
<dbReference type="Proteomes" id="UP000007161">
    <property type="component" value="Chromosome"/>
</dbReference>
<reference evidence="1 2" key="1">
    <citation type="journal article" date="2012" name="J. Bacteriol.">
        <title>Complete Genome Sequence of the Thermophilic, Piezophilic, Heterotrophic Bacterium Marinitoga piezophila KA3.</title>
        <authorList>
            <person name="Lucas S."/>
            <person name="Han J."/>
            <person name="Lapidus A."/>
            <person name="Cheng J.F."/>
            <person name="Goodwin L.A."/>
            <person name="Pitluck S."/>
            <person name="Peters L."/>
            <person name="Mikhailova N."/>
            <person name="Teshima H."/>
            <person name="Detter J.C."/>
            <person name="Han C."/>
            <person name="Tapia R."/>
            <person name="Land M."/>
            <person name="Hauser L."/>
            <person name="Kyrpides N.C."/>
            <person name="Ivanova N."/>
            <person name="Pagani I."/>
            <person name="Vannier P."/>
            <person name="Oger P."/>
            <person name="Bartlett D.H."/>
            <person name="Noll K.M."/>
            <person name="Woyke T."/>
            <person name="Jebbar M."/>
        </authorList>
    </citation>
    <scope>NUCLEOTIDE SEQUENCE [LARGE SCALE GENOMIC DNA]</scope>
    <source>
        <strain evidence="2">DSM 14283 / JCM 11233 / KA3</strain>
    </source>
</reference>
<gene>
    <name evidence="1" type="ordered locus">Marpi_0451</name>
</gene>
<evidence type="ECO:0000313" key="1">
    <source>
        <dbReference type="EMBL" id="AEX84894.1"/>
    </source>
</evidence>
<dbReference type="HOGENOM" id="CLU_219762_0_0_0"/>
<name>H2J4V9_MARPK</name>
<protein>
    <submittedName>
        <fullName evidence="1">Uncharacterized protein</fullName>
    </submittedName>
</protein>
<keyword evidence="2" id="KW-1185">Reference proteome</keyword>
<dbReference type="AlphaFoldDB" id="H2J4V9"/>
<proteinExistence type="predicted"/>
<reference evidence="2" key="2">
    <citation type="submission" date="2012-01" db="EMBL/GenBank/DDBJ databases">
        <title>Complete sequence of chromosome of Marinitoga piezophila KA3.</title>
        <authorList>
            <person name="Lucas S."/>
            <person name="Han J."/>
            <person name="Lapidus A."/>
            <person name="Cheng J.-F."/>
            <person name="Goodwin L."/>
            <person name="Pitluck S."/>
            <person name="Peters L."/>
            <person name="Mikhailova N."/>
            <person name="Teshima H."/>
            <person name="Detter J.C."/>
            <person name="Han C."/>
            <person name="Tapia R."/>
            <person name="Land M."/>
            <person name="Hauser L."/>
            <person name="Kyrpides N."/>
            <person name="Ivanova N."/>
            <person name="Pagani I."/>
            <person name="Jebbar M."/>
            <person name="Vannier P."/>
            <person name="Oger P."/>
            <person name="Cario A."/>
            <person name="Bartlett D."/>
            <person name="Noll K.M."/>
            <person name="Woyke T."/>
        </authorList>
    </citation>
    <scope>NUCLEOTIDE SEQUENCE [LARGE SCALE GENOMIC DNA]</scope>
    <source>
        <strain evidence="2">DSM 14283 / JCM 11233 / KA3</strain>
    </source>
</reference>